<dbReference type="PANTHER" id="PTHR42945:SF9">
    <property type="entry name" value="HISTIDINE BIOSYNTHESIS BIFUNCTIONAL PROTEIN HISIE"/>
    <property type="match status" value="1"/>
</dbReference>
<evidence type="ECO:0000256" key="6">
    <source>
        <dbReference type="ARBA" id="ARBA00022741"/>
    </source>
</evidence>
<comment type="subcellular location">
    <subcellularLocation>
        <location evidence="2 10">Cytoplasm</location>
    </subcellularLocation>
</comment>
<organism evidence="11 12">
    <name type="scientific">Candidatus Enterococcus avicola</name>
    <dbReference type="NCBI Taxonomy" id="2838561"/>
    <lineage>
        <taxon>Bacteria</taxon>
        <taxon>Bacillati</taxon>
        <taxon>Bacillota</taxon>
        <taxon>Bacilli</taxon>
        <taxon>Lactobacillales</taxon>
        <taxon>Enterococcaceae</taxon>
        <taxon>Enterococcus</taxon>
    </lineage>
</organism>
<gene>
    <name evidence="10 11" type="primary">hisE</name>
    <name evidence="11" type="ORF">IAA20_10865</name>
</gene>
<dbReference type="InterPro" id="IPR021130">
    <property type="entry name" value="PRib-ATP_PPHydrolase-like"/>
</dbReference>
<dbReference type="InterPro" id="IPR008179">
    <property type="entry name" value="HisE"/>
</dbReference>
<dbReference type="Gene3D" id="1.10.287.1080">
    <property type="entry name" value="MazG-like"/>
    <property type="match status" value="1"/>
</dbReference>
<dbReference type="SUPFAM" id="SSF101386">
    <property type="entry name" value="all-alpha NTP pyrophosphatases"/>
    <property type="match status" value="1"/>
</dbReference>
<accession>A0A9D2F9H1</accession>
<dbReference type="GO" id="GO:0005524">
    <property type="term" value="F:ATP binding"/>
    <property type="evidence" value="ECO:0007669"/>
    <property type="project" value="UniProtKB-KW"/>
</dbReference>
<dbReference type="GO" id="GO:0004636">
    <property type="term" value="F:phosphoribosyl-ATP diphosphatase activity"/>
    <property type="evidence" value="ECO:0007669"/>
    <property type="project" value="UniProtKB-UniRule"/>
</dbReference>
<comment type="similarity">
    <text evidence="10">Belongs to the PRA-PH family.</text>
</comment>
<dbReference type="NCBIfam" id="NF001611">
    <property type="entry name" value="PRK00400.1-3"/>
    <property type="match status" value="1"/>
</dbReference>
<dbReference type="NCBIfam" id="TIGR03188">
    <property type="entry name" value="histidine_hisI"/>
    <property type="match status" value="1"/>
</dbReference>
<name>A0A9D2F9H1_9ENTE</name>
<dbReference type="Pfam" id="PF01503">
    <property type="entry name" value="PRA-PH"/>
    <property type="match status" value="1"/>
</dbReference>
<evidence type="ECO:0000256" key="4">
    <source>
        <dbReference type="ARBA" id="ARBA00022490"/>
    </source>
</evidence>
<evidence type="ECO:0000256" key="5">
    <source>
        <dbReference type="ARBA" id="ARBA00022605"/>
    </source>
</evidence>
<keyword evidence="7 10" id="KW-0378">Hydrolase</keyword>
<dbReference type="EC" id="3.6.1.31" evidence="10"/>
<comment type="pathway">
    <text evidence="3 10">Amino-acid biosynthesis; L-histidine biosynthesis; L-histidine from 5-phospho-alpha-D-ribose 1-diphosphate: step 2/9.</text>
</comment>
<comment type="caution">
    <text evidence="11">The sequence shown here is derived from an EMBL/GenBank/DDBJ whole genome shotgun (WGS) entry which is preliminary data.</text>
</comment>
<evidence type="ECO:0000256" key="2">
    <source>
        <dbReference type="ARBA" id="ARBA00004496"/>
    </source>
</evidence>
<evidence type="ECO:0000313" key="11">
    <source>
        <dbReference type="EMBL" id="HIZ54427.1"/>
    </source>
</evidence>
<evidence type="ECO:0000256" key="8">
    <source>
        <dbReference type="ARBA" id="ARBA00022840"/>
    </source>
</evidence>
<reference evidence="11" key="2">
    <citation type="submission" date="2021-04" db="EMBL/GenBank/DDBJ databases">
        <authorList>
            <person name="Gilroy R."/>
        </authorList>
    </citation>
    <scope>NUCLEOTIDE SEQUENCE</scope>
    <source>
        <strain evidence="11">CHK172-16539</strain>
    </source>
</reference>
<proteinExistence type="inferred from homology"/>
<evidence type="ECO:0000256" key="10">
    <source>
        <dbReference type="HAMAP-Rule" id="MF_01020"/>
    </source>
</evidence>
<sequence>MDSLTDLYQEINERQQKPKTGSYTAYLFEKGLDKILKKVGEESTEVVIAAKNQDNAELVAESADLLYHLLVLFVQQGVSLAEIEEELVRRQGLVSQTKERRTIDDL</sequence>
<dbReference type="GO" id="GO:0005737">
    <property type="term" value="C:cytoplasm"/>
    <property type="evidence" value="ECO:0007669"/>
    <property type="project" value="UniProtKB-SubCell"/>
</dbReference>
<comment type="catalytic activity">
    <reaction evidence="1 10">
        <text>1-(5-phospho-beta-D-ribosyl)-ATP + H2O = 1-(5-phospho-beta-D-ribosyl)-5'-AMP + diphosphate + H(+)</text>
        <dbReference type="Rhea" id="RHEA:22828"/>
        <dbReference type="ChEBI" id="CHEBI:15377"/>
        <dbReference type="ChEBI" id="CHEBI:15378"/>
        <dbReference type="ChEBI" id="CHEBI:33019"/>
        <dbReference type="ChEBI" id="CHEBI:59457"/>
        <dbReference type="ChEBI" id="CHEBI:73183"/>
        <dbReference type="EC" id="3.6.1.31"/>
    </reaction>
</comment>
<dbReference type="GO" id="GO:0000105">
    <property type="term" value="P:L-histidine biosynthetic process"/>
    <property type="evidence" value="ECO:0007669"/>
    <property type="project" value="UniProtKB-UniRule"/>
</dbReference>
<keyword evidence="6 10" id="KW-0547">Nucleotide-binding</keyword>
<keyword evidence="4 10" id="KW-0963">Cytoplasm</keyword>
<evidence type="ECO:0000256" key="9">
    <source>
        <dbReference type="ARBA" id="ARBA00023102"/>
    </source>
</evidence>
<dbReference type="CDD" id="cd11534">
    <property type="entry name" value="NTP-PPase_HisIE_like"/>
    <property type="match status" value="1"/>
</dbReference>
<dbReference type="Proteomes" id="UP000824063">
    <property type="component" value="Unassembled WGS sequence"/>
</dbReference>
<dbReference type="FunFam" id="1.10.287.1080:FF:000002">
    <property type="entry name" value="Histidine biosynthesis bifunctional protein HisIE"/>
    <property type="match status" value="1"/>
</dbReference>
<dbReference type="PANTHER" id="PTHR42945">
    <property type="entry name" value="HISTIDINE BIOSYNTHESIS BIFUNCTIONAL PROTEIN"/>
    <property type="match status" value="1"/>
</dbReference>
<evidence type="ECO:0000313" key="12">
    <source>
        <dbReference type="Proteomes" id="UP000824063"/>
    </source>
</evidence>
<keyword evidence="8 10" id="KW-0067">ATP-binding</keyword>
<keyword evidence="9 10" id="KW-0368">Histidine biosynthesis</keyword>
<evidence type="ECO:0000256" key="1">
    <source>
        <dbReference type="ARBA" id="ARBA00001460"/>
    </source>
</evidence>
<reference evidence="11" key="1">
    <citation type="journal article" date="2021" name="PeerJ">
        <title>Extensive microbial diversity within the chicken gut microbiome revealed by metagenomics and culture.</title>
        <authorList>
            <person name="Gilroy R."/>
            <person name="Ravi A."/>
            <person name="Getino M."/>
            <person name="Pursley I."/>
            <person name="Horton D.L."/>
            <person name="Alikhan N.F."/>
            <person name="Baker D."/>
            <person name="Gharbi K."/>
            <person name="Hall N."/>
            <person name="Watson M."/>
            <person name="Adriaenssens E.M."/>
            <person name="Foster-Nyarko E."/>
            <person name="Jarju S."/>
            <person name="Secka A."/>
            <person name="Antonio M."/>
            <person name="Oren A."/>
            <person name="Chaudhuri R.R."/>
            <person name="La Ragione R."/>
            <person name="Hildebrand F."/>
            <person name="Pallen M.J."/>
        </authorList>
    </citation>
    <scope>NUCLEOTIDE SEQUENCE</scope>
    <source>
        <strain evidence="11">CHK172-16539</strain>
    </source>
</reference>
<dbReference type="AlphaFoldDB" id="A0A9D2F9H1"/>
<keyword evidence="5 10" id="KW-0028">Amino-acid biosynthesis</keyword>
<evidence type="ECO:0000256" key="7">
    <source>
        <dbReference type="ARBA" id="ARBA00022801"/>
    </source>
</evidence>
<dbReference type="EMBL" id="DXBN01000251">
    <property type="protein sequence ID" value="HIZ54427.1"/>
    <property type="molecule type" value="Genomic_DNA"/>
</dbReference>
<protein>
    <recommendedName>
        <fullName evidence="10">Phosphoribosyl-ATP pyrophosphatase</fullName>
        <shortName evidence="10">PRA-PH</shortName>
        <ecNumber evidence="10">3.6.1.31</ecNumber>
    </recommendedName>
</protein>
<dbReference type="HAMAP" id="MF_01020">
    <property type="entry name" value="HisE"/>
    <property type="match status" value="1"/>
</dbReference>
<evidence type="ECO:0000256" key="3">
    <source>
        <dbReference type="ARBA" id="ARBA00005204"/>
    </source>
</evidence>